<organism evidence="1">
    <name type="scientific">viral metagenome</name>
    <dbReference type="NCBI Taxonomy" id="1070528"/>
    <lineage>
        <taxon>unclassified sequences</taxon>
        <taxon>metagenomes</taxon>
        <taxon>organismal metagenomes</taxon>
    </lineage>
</organism>
<sequence length="244" mass="28739">MILDVLPQDTRLFDGEEWVGSERYVETCNRLEIEKTIEQMITQIDEEEITNIPYPKRCSVCYDDIYDVQERGAELYEIPPDWIPGELEDQEFVFPRDDYEEDDGNSLICYSCRHDGVKCIDCGLSEKLVKRFCDRNVRFKVDKSVFPNVHRCETCWERNMNAECPECGGRHEFFGYGYCPYYNEEMNEILDTENVIVYEQKKITEIKEELKSIVDIVFHVGKKIPEGAYTDLMHHIKVTHDKIG</sequence>
<protein>
    <submittedName>
        <fullName evidence="1">Uncharacterized protein</fullName>
    </submittedName>
</protein>
<accession>A0A6C0L4S2</accession>
<evidence type="ECO:0000313" key="1">
    <source>
        <dbReference type="EMBL" id="QHU23468.1"/>
    </source>
</evidence>
<reference evidence="1" key="1">
    <citation type="journal article" date="2020" name="Nature">
        <title>Giant virus diversity and host interactions through global metagenomics.</title>
        <authorList>
            <person name="Schulz F."/>
            <person name="Roux S."/>
            <person name="Paez-Espino D."/>
            <person name="Jungbluth S."/>
            <person name="Walsh D.A."/>
            <person name="Denef V.J."/>
            <person name="McMahon K.D."/>
            <person name="Konstantinidis K.T."/>
            <person name="Eloe-Fadrosh E.A."/>
            <person name="Kyrpides N.C."/>
            <person name="Woyke T."/>
        </authorList>
    </citation>
    <scope>NUCLEOTIDE SEQUENCE</scope>
    <source>
        <strain evidence="1">GVMAG-S-ERX555907-94</strain>
    </source>
</reference>
<dbReference type="AlphaFoldDB" id="A0A6C0L4S2"/>
<dbReference type="EMBL" id="MN741030">
    <property type="protein sequence ID" value="QHU23468.1"/>
    <property type="molecule type" value="Genomic_DNA"/>
</dbReference>
<name>A0A6C0L4S2_9ZZZZ</name>
<proteinExistence type="predicted"/>